<protein>
    <submittedName>
        <fullName evidence="2">DUF3221 domain-containing protein</fullName>
    </submittedName>
    <submittedName>
        <fullName evidence="1">Uncharacterized protein DUF3221</fullName>
    </submittedName>
</protein>
<dbReference type="Pfam" id="PF11518">
    <property type="entry name" value="DUF3221"/>
    <property type="match status" value="1"/>
</dbReference>
<sequence length="112" mass="12460">MERLRWSGYLLVLMFLVTAGCGDDTDNVVHNYQDQRAADVSREADLEVVVTEKGEKTITVVGVGELAQTYILATNGVAYTAEVGDRVRIWTTGRYEESYPVQATATKIERVD</sequence>
<reference evidence="1 3" key="1">
    <citation type="submission" date="2018-06" db="EMBL/GenBank/DDBJ databases">
        <title>Genomic Encyclopedia of Type Strains, Phase III (KMG-III): the genomes of soil and plant-associated and newly described type strains.</title>
        <authorList>
            <person name="Whitman W."/>
        </authorList>
    </citation>
    <scope>NUCLEOTIDE SEQUENCE [LARGE SCALE GENOMIC DNA]</scope>
    <source>
        <strain evidence="1 3">CECT 7022</strain>
    </source>
</reference>
<accession>A0A2V4W2V5</accession>
<gene>
    <name evidence="1" type="ORF">DFQ00_11910</name>
    <name evidence="2" type="ORF">HUB98_23610</name>
</gene>
<dbReference type="EMBL" id="CP054614">
    <property type="protein sequence ID" value="QKS58909.1"/>
    <property type="molecule type" value="Genomic_DNA"/>
</dbReference>
<dbReference type="InterPro" id="IPR021598">
    <property type="entry name" value="DUF3221"/>
</dbReference>
<dbReference type="RefSeq" id="WP_167433799.1">
    <property type="nucleotide sequence ID" value="NZ_CP054614.1"/>
</dbReference>
<name>A0A2V4W2V5_PAEBA</name>
<organism evidence="1 3">
    <name type="scientific">Paenibacillus barcinonensis</name>
    <dbReference type="NCBI Taxonomy" id="198119"/>
    <lineage>
        <taxon>Bacteria</taxon>
        <taxon>Bacillati</taxon>
        <taxon>Bacillota</taxon>
        <taxon>Bacilli</taxon>
        <taxon>Bacillales</taxon>
        <taxon>Paenibacillaceae</taxon>
        <taxon>Paenibacillus</taxon>
    </lineage>
</organism>
<dbReference type="Proteomes" id="UP000509327">
    <property type="component" value="Chromosome"/>
</dbReference>
<reference evidence="2 4" key="2">
    <citation type="submission" date="2020-06" db="EMBL/GenBank/DDBJ databases">
        <title>Complete genome of Paenibacillus barcinonensis KACC11450.</title>
        <authorList>
            <person name="Kim M."/>
            <person name="Park Y.-J."/>
            <person name="Shin J.-H."/>
        </authorList>
    </citation>
    <scope>NUCLEOTIDE SEQUENCE [LARGE SCALE GENOMIC DNA]</scope>
    <source>
        <strain evidence="2 4">KACC11450</strain>
    </source>
</reference>
<evidence type="ECO:0000313" key="3">
    <source>
        <dbReference type="Proteomes" id="UP000247790"/>
    </source>
</evidence>
<evidence type="ECO:0000313" key="4">
    <source>
        <dbReference type="Proteomes" id="UP000509327"/>
    </source>
</evidence>
<keyword evidence="4" id="KW-1185">Reference proteome</keyword>
<dbReference type="PROSITE" id="PS51257">
    <property type="entry name" value="PROKAR_LIPOPROTEIN"/>
    <property type="match status" value="1"/>
</dbReference>
<dbReference type="EMBL" id="QJSW01000019">
    <property type="protein sequence ID" value="PYE45465.1"/>
    <property type="molecule type" value="Genomic_DNA"/>
</dbReference>
<evidence type="ECO:0000313" key="1">
    <source>
        <dbReference type="EMBL" id="PYE45465.1"/>
    </source>
</evidence>
<dbReference type="AlphaFoldDB" id="A0A2V4W2V5"/>
<evidence type="ECO:0000313" key="2">
    <source>
        <dbReference type="EMBL" id="QKS58909.1"/>
    </source>
</evidence>
<dbReference type="Proteomes" id="UP000247790">
    <property type="component" value="Unassembled WGS sequence"/>
</dbReference>
<proteinExistence type="predicted"/>